<dbReference type="RefSeq" id="WP_344260422.1">
    <property type="nucleotide sequence ID" value="NZ_BAAAMR010000001.1"/>
</dbReference>
<gene>
    <name evidence="1" type="ORF">GCM10009727_02740</name>
</gene>
<accession>A0ABN2XYI0</accession>
<protein>
    <submittedName>
        <fullName evidence="1">Uncharacterized protein</fullName>
    </submittedName>
</protein>
<sequence length="60" mass="6722">MRMLLWRCLPQAAGALSYRRTSWRSAPGAESEKSGIGVLGVWDSKIEKLSNTDSYAYSRI</sequence>
<reference evidence="1 2" key="1">
    <citation type="journal article" date="2019" name="Int. J. Syst. Evol. Microbiol.">
        <title>The Global Catalogue of Microorganisms (GCM) 10K type strain sequencing project: providing services to taxonomists for standard genome sequencing and annotation.</title>
        <authorList>
            <consortium name="The Broad Institute Genomics Platform"/>
            <consortium name="The Broad Institute Genome Sequencing Center for Infectious Disease"/>
            <person name="Wu L."/>
            <person name="Ma J."/>
        </authorList>
    </citation>
    <scope>NUCLEOTIDE SEQUENCE [LARGE SCALE GENOMIC DNA]</scope>
    <source>
        <strain evidence="1 2">JCM 13850</strain>
    </source>
</reference>
<evidence type="ECO:0000313" key="2">
    <source>
        <dbReference type="Proteomes" id="UP001501020"/>
    </source>
</evidence>
<keyword evidence="2" id="KW-1185">Reference proteome</keyword>
<comment type="caution">
    <text evidence="1">The sequence shown here is derived from an EMBL/GenBank/DDBJ whole genome shotgun (WGS) entry which is preliminary data.</text>
</comment>
<organism evidence="1 2">
    <name type="scientific">Actinomadura napierensis</name>
    <dbReference type="NCBI Taxonomy" id="267854"/>
    <lineage>
        <taxon>Bacteria</taxon>
        <taxon>Bacillati</taxon>
        <taxon>Actinomycetota</taxon>
        <taxon>Actinomycetes</taxon>
        <taxon>Streptosporangiales</taxon>
        <taxon>Thermomonosporaceae</taxon>
        <taxon>Actinomadura</taxon>
    </lineage>
</organism>
<dbReference type="Proteomes" id="UP001501020">
    <property type="component" value="Unassembled WGS sequence"/>
</dbReference>
<name>A0ABN2XYI0_9ACTN</name>
<proteinExistence type="predicted"/>
<evidence type="ECO:0000313" key="1">
    <source>
        <dbReference type="EMBL" id="GAA2119102.1"/>
    </source>
</evidence>
<dbReference type="EMBL" id="BAAAMR010000001">
    <property type="protein sequence ID" value="GAA2119102.1"/>
    <property type="molecule type" value="Genomic_DNA"/>
</dbReference>